<evidence type="ECO:0000313" key="1">
    <source>
        <dbReference type="EMBL" id="KAK5117041.1"/>
    </source>
</evidence>
<comment type="caution">
    <text evidence="1">The sequence shown here is derived from an EMBL/GenBank/DDBJ whole genome shotgun (WGS) entry which is preliminary data.</text>
</comment>
<evidence type="ECO:0000313" key="2">
    <source>
        <dbReference type="Proteomes" id="UP001310890"/>
    </source>
</evidence>
<proteinExistence type="predicted"/>
<protein>
    <submittedName>
        <fullName evidence="1">Uncharacterized protein</fullName>
    </submittedName>
</protein>
<organism evidence="1 2">
    <name type="scientific">Meristemomyces frigidus</name>
    <dbReference type="NCBI Taxonomy" id="1508187"/>
    <lineage>
        <taxon>Eukaryota</taxon>
        <taxon>Fungi</taxon>
        <taxon>Dikarya</taxon>
        <taxon>Ascomycota</taxon>
        <taxon>Pezizomycotina</taxon>
        <taxon>Dothideomycetes</taxon>
        <taxon>Dothideomycetidae</taxon>
        <taxon>Mycosphaerellales</taxon>
        <taxon>Teratosphaeriaceae</taxon>
        <taxon>Meristemomyces</taxon>
    </lineage>
</organism>
<accession>A0AAN7TQI3</accession>
<dbReference type="Proteomes" id="UP001310890">
    <property type="component" value="Unassembled WGS sequence"/>
</dbReference>
<dbReference type="EMBL" id="JAVRRL010000006">
    <property type="protein sequence ID" value="KAK5117041.1"/>
    <property type="molecule type" value="Genomic_DNA"/>
</dbReference>
<gene>
    <name evidence="1" type="ORF">LTR62_006762</name>
</gene>
<name>A0AAN7TQI3_9PEZI</name>
<sequence length="225" mass="24234">MARSVVNMPTLNILDDVPASVLCSPGKFEIYCSLETSGASQNPVTMSPGFTPVHSGTTPRFTPINANTTTRFPTTNPRFTPINPNTTTRFPTTIQTLAPISTTANMSVNQIARAGQNTAEYASPGRVVGTGQPTNLPQPPVQRFALMEPSTTTRGDAYLANMVSQFNAFSTAPCHANHTITYPGGLKINGVFHHDSCGCSFCFQYKLRNGGNIDEMAKRMAANER</sequence>
<reference evidence="1" key="1">
    <citation type="submission" date="2023-08" db="EMBL/GenBank/DDBJ databases">
        <title>Black Yeasts Isolated from many extreme environments.</title>
        <authorList>
            <person name="Coleine C."/>
            <person name="Stajich J.E."/>
            <person name="Selbmann L."/>
        </authorList>
    </citation>
    <scope>NUCLEOTIDE SEQUENCE</scope>
    <source>
        <strain evidence="1">CCFEE 5401</strain>
    </source>
</reference>
<dbReference type="AlphaFoldDB" id="A0AAN7TQI3"/>